<dbReference type="Pfam" id="PF00702">
    <property type="entry name" value="Hydrolase"/>
    <property type="match status" value="1"/>
</dbReference>
<feature type="transmembrane region" description="Helical" evidence="18">
    <location>
        <begin position="326"/>
        <end position="348"/>
    </location>
</feature>
<dbReference type="SUPFAM" id="SSF81653">
    <property type="entry name" value="Calcium ATPase, transduction domain A"/>
    <property type="match status" value="1"/>
</dbReference>
<dbReference type="PANTHER" id="PTHR43520:SF8">
    <property type="entry name" value="P-TYPE CU(+) TRANSPORTER"/>
    <property type="match status" value="1"/>
</dbReference>
<keyword evidence="6 18" id="KW-0479">Metal-binding</keyword>
<sequence length="1012" mass="110027">MSLRTSLHIDGMTCSACTAAVEDCLRQIDGVEAVQVALITEEALVEHSHAVPASALQHAVEDIGFGARVIASEDAATEMRTSYITIGGMTCSSCVNAVTDALKKVDGVQAVQVSLLTEQATVTHTCEASRLCEAVEDCGFEANLLETKNEQAINDNESLALKIYGMTCSNCSNSIENAVMKLDGVVSCQVALATEEARIVYDTNRTGIRKIMEVIEDCGFDAILNSNLDSASQLDLLLKVRDVAYWRQTFLKMVAFGFPIFFRHHIWPLMAMILHVHWTPIVLYHGLFLETLLEFCLGSYIQFWLARRFYINSYKAIRHRNGTMDLLICVSTTTVYVYSTCSILNAIFHDSQKPASVMFDTSAMLFIFVSLGKWIESKAKGNTSTALSKLLSLTPSMCTILENPDDLNSPQKEISTDLLQKNDVVVLHPGGKVPADGECIYGSSEVDEALLTGESLPVVKRIGSKLYGGSINVASPLYMRVEVIGEKTHLSQIVKLVRDAQITKAPVQKFADVIAGKFVITILVLSLLTFIFWCVYIFCLPADKVPAYFVDSDTGNVVFSRILQIAISVVVVACPCALGLAAPTAVMVGTGVGATNGILIKGADILEKASGINCVVFDKTGTITTGKMRVSNYHFIGDMDEKLVWSIVHAIEHDSEHPVGKALVLGASARTSLLAVEVTKVHNIVGLGLEAQTRLDGQDYNVAIGNDQLMKERKIDNLADFLDCCTHLNNPHISTFSHILVNDKYIGYVELADTVKSDASGTVSALIDRGFAVAMVTGDNVQTARAVAQAVGIPLMNVFAQAQPDDKLRVVDQMQKHGLKVAFVGDGINDAPALIQADLGMTIATGTDIAIEAADVVLLSSVQPDDDDDGIALQEYGRKDGTAGILAALDISQRTFRSIKVNFVLAVVYNLIMLPIAMGLLIIPCGLTMNPMIASAAMACSSVSVVFNSLRLKSWKMPVLDNIRVAEERVEWADDQVLSSMDVEKMDVIDSKRASWHSRLLSRFKSPYERLF</sequence>
<dbReference type="GO" id="GO:0012505">
    <property type="term" value="C:endomembrane system"/>
    <property type="evidence" value="ECO:0007669"/>
    <property type="project" value="UniProtKB-SubCell"/>
</dbReference>
<dbReference type="GO" id="GO:0055070">
    <property type="term" value="P:copper ion homeostasis"/>
    <property type="evidence" value="ECO:0007669"/>
    <property type="project" value="TreeGrafter"/>
</dbReference>
<dbReference type="SUPFAM" id="SSF55008">
    <property type="entry name" value="HMA, heavy metal-associated domain"/>
    <property type="match status" value="3"/>
</dbReference>
<keyword evidence="10 18" id="KW-0067">ATP-binding</keyword>
<dbReference type="EC" id="7.2.2.8" evidence="3"/>
<keyword evidence="8 18" id="KW-0547">Nucleotide-binding</keyword>
<dbReference type="InterPro" id="IPR059000">
    <property type="entry name" value="ATPase_P-type_domA"/>
</dbReference>
<dbReference type="NCBIfam" id="TIGR01494">
    <property type="entry name" value="ATPase_P-type"/>
    <property type="match status" value="2"/>
</dbReference>
<feature type="transmembrane region" description="Helical" evidence="18">
    <location>
        <begin position="558"/>
        <end position="581"/>
    </location>
</feature>
<evidence type="ECO:0000259" key="19">
    <source>
        <dbReference type="PROSITE" id="PS50846"/>
    </source>
</evidence>
<dbReference type="CDD" id="cd00371">
    <property type="entry name" value="HMA"/>
    <property type="match status" value="3"/>
</dbReference>
<keyword evidence="13 18" id="KW-1133">Transmembrane helix</keyword>
<dbReference type="FunFam" id="2.70.150.10:FF:000002">
    <property type="entry name" value="Copper-transporting ATPase 1, putative"/>
    <property type="match status" value="1"/>
</dbReference>
<evidence type="ECO:0000313" key="20">
    <source>
        <dbReference type="EMBL" id="KAH3676766.1"/>
    </source>
</evidence>
<evidence type="ECO:0000256" key="3">
    <source>
        <dbReference type="ARBA" id="ARBA00012517"/>
    </source>
</evidence>
<feature type="domain" description="HMA" evidence="19">
    <location>
        <begin position="157"/>
        <end position="223"/>
    </location>
</feature>
<gene>
    <name evidence="20" type="ORF">OGATHE_001256</name>
</gene>
<dbReference type="GO" id="GO:0140581">
    <property type="term" value="F:P-type monovalent copper transporter activity"/>
    <property type="evidence" value="ECO:0007669"/>
    <property type="project" value="UniProtKB-EC"/>
</dbReference>
<dbReference type="InterPro" id="IPR023214">
    <property type="entry name" value="HAD_sf"/>
</dbReference>
<dbReference type="Pfam" id="PF00122">
    <property type="entry name" value="E1-E2_ATPase"/>
    <property type="match status" value="1"/>
</dbReference>
<dbReference type="InterPro" id="IPR044492">
    <property type="entry name" value="P_typ_ATPase_HD_dom"/>
</dbReference>
<dbReference type="InterPro" id="IPR018303">
    <property type="entry name" value="ATPase_P-typ_P_site"/>
</dbReference>
<comment type="subcellular location">
    <subcellularLocation>
        <location evidence="1">Endomembrane system</location>
        <topology evidence="1">Multi-pass membrane protein</topology>
    </subcellularLocation>
    <subcellularLocation>
        <location evidence="18">Membrane</location>
    </subcellularLocation>
</comment>
<keyword evidence="9" id="KW-0187">Copper transport</keyword>
<dbReference type="GO" id="GO:0016887">
    <property type="term" value="F:ATP hydrolysis activity"/>
    <property type="evidence" value="ECO:0007669"/>
    <property type="project" value="InterPro"/>
</dbReference>
<organism evidence="20 21">
    <name type="scientific">Ogataea polymorpha</name>
    <dbReference type="NCBI Taxonomy" id="460523"/>
    <lineage>
        <taxon>Eukaryota</taxon>
        <taxon>Fungi</taxon>
        <taxon>Dikarya</taxon>
        <taxon>Ascomycota</taxon>
        <taxon>Saccharomycotina</taxon>
        <taxon>Pichiomycetes</taxon>
        <taxon>Pichiales</taxon>
        <taxon>Pichiaceae</taxon>
        <taxon>Ogataea</taxon>
    </lineage>
</organism>
<feature type="domain" description="HMA" evidence="19">
    <location>
        <begin position="80"/>
        <end position="143"/>
    </location>
</feature>
<dbReference type="InterPro" id="IPR017969">
    <property type="entry name" value="Heavy-metal-associated_CS"/>
</dbReference>
<feature type="transmembrane region" description="Helical" evidence="18">
    <location>
        <begin position="282"/>
        <end position="305"/>
    </location>
</feature>
<dbReference type="PROSITE" id="PS01047">
    <property type="entry name" value="HMA_1"/>
    <property type="match status" value="3"/>
</dbReference>
<dbReference type="AlphaFoldDB" id="A0A9P8PR80"/>
<keyword evidence="11" id="KW-0460">Magnesium</keyword>
<reference evidence="20" key="1">
    <citation type="journal article" date="2021" name="Open Biol.">
        <title>Shared evolutionary footprints suggest mitochondrial oxidative damage underlies multiple complex I losses in fungi.</title>
        <authorList>
            <person name="Schikora-Tamarit M.A."/>
            <person name="Marcet-Houben M."/>
            <person name="Nosek J."/>
            <person name="Gabaldon T."/>
        </authorList>
    </citation>
    <scope>NUCLEOTIDE SEQUENCE</scope>
    <source>
        <strain evidence="20">NCAIM Y.01608</strain>
    </source>
</reference>
<dbReference type="CDD" id="cd02094">
    <property type="entry name" value="P-type_ATPase_Cu-like"/>
    <property type="match status" value="1"/>
</dbReference>
<dbReference type="SUPFAM" id="SSF81665">
    <property type="entry name" value="Calcium ATPase, transmembrane domain M"/>
    <property type="match status" value="1"/>
</dbReference>
<feature type="transmembrane region" description="Helical" evidence="18">
    <location>
        <begin position="354"/>
        <end position="375"/>
    </location>
</feature>
<dbReference type="SUPFAM" id="SSF56784">
    <property type="entry name" value="HAD-like"/>
    <property type="match status" value="1"/>
</dbReference>
<keyword evidence="16 18" id="KW-0472">Membrane</keyword>
<dbReference type="InterPro" id="IPR023299">
    <property type="entry name" value="ATPase_P-typ_cyto_dom_N"/>
</dbReference>
<dbReference type="PRINTS" id="PR00943">
    <property type="entry name" value="CUATPASE"/>
</dbReference>
<name>A0A9P8PR80_9ASCO</name>
<keyword evidence="5 18" id="KW-0812">Transmembrane</keyword>
<dbReference type="PRINTS" id="PR00119">
    <property type="entry name" value="CATATPASE"/>
</dbReference>
<evidence type="ECO:0000256" key="7">
    <source>
        <dbReference type="ARBA" id="ARBA00022737"/>
    </source>
</evidence>
<dbReference type="InterPro" id="IPR006121">
    <property type="entry name" value="HMA_dom"/>
</dbReference>
<dbReference type="GO" id="GO:0030003">
    <property type="term" value="P:intracellular monoatomic cation homeostasis"/>
    <property type="evidence" value="ECO:0007669"/>
    <property type="project" value="UniProtKB-ARBA"/>
</dbReference>
<dbReference type="InterPro" id="IPR006122">
    <property type="entry name" value="HMA_Cu_ion-bd"/>
</dbReference>
<evidence type="ECO:0000256" key="17">
    <source>
        <dbReference type="ARBA" id="ARBA00080126"/>
    </source>
</evidence>
<evidence type="ECO:0000256" key="13">
    <source>
        <dbReference type="ARBA" id="ARBA00022989"/>
    </source>
</evidence>
<keyword evidence="15" id="KW-0406">Ion transport</keyword>
<evidence type="ECO:0000256" key="2">
    <source>
        <dbReference type="ARBA" id="ARBA00006024"/>
    </source>
</evidence>
<dbReference type="GO" id="GO:0016020">
    <property type="term" value="C:membrane"/>
    <property type="evidence" value="ECO:0007669"/>
    <property type="project" value="UniProtKB-SubCell"/>
</dbReference>
<dbReference type="EMBL" id="JAEUBD010000146">
    <property type="protein sequence ID" value="KAH3676766.1"/>
    <property type="molecule type" value="Genomic_DNA"/>
</dbReference>
<comment type="caution">
    <text evidence="20">The sequence shown here is derived from an EMBL/GenBank/DDBJ whole genome shotgun (WGS) entry which is preliminary data.</text>
</comment>
<dbReference type="GO" id="GO:0005507">
    <property type="term" value="F:copper ion binding"/>
    <property type="evidence" value="ECO:0007669"/>
    <property type="project" value="InterPro"/>
</dbReference>
<evidence type="ECO:0000256" key="8">
    <source>
        <dbReference type="ARBA" id="ARBA00022741"/>
    </source>
</evidence>
<evidence type="ECO:0000256" key="14">
    <source>
        <dbReference type="ARBA" id="ARBA00023008"/>
    </source>
</evidence>
<dbReference type="GO" id="GO:0005524">
    <property type="term" value="F:ATP binding"/>
    <property type="evidence" value="ECO:0007669"/>
    <property type="project" value="UniProtKB-UniRule"/>
</dbReference>
<keyword evidence="12" id="KW-1278">Translocase</keyword>
<dbReference type="PROSITE" id="PS00154">
    <property type="entry name" value="ATPASE_E1_E2"/>
    <property type="match status" value="1"/>
</dbReference>
<feature type="transmembrane region" description="Helical" evidence="18">
    <location>
        <begin position="518"/>
        <end position="538"/>
    </location>
</feature>
<feature type="transmembrane region" description="Helical" evidence="18">
    <location>
        <begin position="903"/>
        <end position="923"/>
    </location>
</feature>
<dbReference type="InterPro" id="IPR036163">
    <property type="entry name" value="HMA_dom_sf"/>
</dbReference>
<evidence type="ECO:0000256" key="18">
    <source>
        <dbReference type="RuleBase" id="RU362081"/>
    </source>
</evidence>
<evidence type="ECO:0000256" key="12">
    <source>
        <dbReference type="ARBA" id="ARBA00022967"/>
    </source>
</evidence>
<evidence type="ECO:0000256" key="1">
    <source>
        <dbReference type="ARBA" id="ARBA00004127"/>
    </source>
</evidence>
<keyword evidence="7" id="KW-0677">Repeat</keyword>
<dbReference type="SFLD" id="SFLDF00027">
    <property type="entry name" value="p-type_atpase"/>
    <property type="match status" value="1"/>
</dbReference>
<dbReference type="Proteomes" id="UP000788993">
    <property type="component" value="Unassembled WGS sequence"/>
</dbReference>
<protein>
    <recommendedName>
        <fullName evidence="3">P-type Cu(+) transporter</fullName>
        <ecNumber evidence="3">7.2.2.8</ecNumber>
    </recommendedName>
    <alternativeName>
        <fullName evidence="17">Cu(2+)-ATPase</fullName>
    </alternativeName>
</protein>
<evidence type="ECO:0000256" key="15">
    <source>
        <dbReference type="ARBA" id="ARBA00023065"/>
    </source>
</evidence>
<dbReference type="Gene3D" id="3.40.1110.10">
    <property type="entry name" value="Calcium-transporting ATPase, cytoplasmic domain N"/>
    <property type="match status" value="1"/>
</dbReference>
<dbReference type="Gene3D" id="3.30.70.100">
    <property type="match status" value="3"/>
</dbReference>
<dbReference type="InterPro" id="IPR036412">
    <property type="entry name" value="HAD-like_sf"/>
</dbReference>
<evidence type="ECO:0000256" key="10">
    <source>
        <dbReference type="ARBA" id="ARBA00022840"/>
    </source>
</evidence>
<comment type="similarity">
    <text evidence="2 18">Belongs to the cation transport ATPase (P-type) (TC 3.A.3) family. Type IB subfamily.</text>
</comment>
<feature type="transmembrane region" description="Helical" evidence="18">
    <location>
        <begin position="929"/>
        <end position="950"/>
    </location>
</feature>
<dbReference type="NCBIfam" id="TIGR00003">
    <property type="entry name" value="copper ion binding protein"/>
    <property type="match status" value="3"/>
</dbReference>
<dbReference type="FunFam" id="3.30.70.100:FF:000001">
    <property type="entry name" value="ATPase copper transporting beta"/>
    <property type="match status" value="3"/>
</dbReference>
<keyword evidence="21" id="KW-1185">Reference proteome</keyword>
<feature type="domain" description="HMA" evidence="19">
    <location>
        <begin position="3"/>
        <end position="68"/>
    </location>
</feature>
<dbReference type="Pfam" id="PF00403">
    <property type="entry name" value="HMA"/>
    <property type="match status" value="3"/>
</dbReference>
<evidence type="ECO:0000256" key="4">
    <source>
        <dbReference type="ARBA" id="ARBA00022448"/>
    </source>
</evidence>
<evidence type="ECO:0000256" key="16">
    <source>
        <dbReference type="ARBA" id="ARBA00023136"/>
    </source>
</evidence>
<dbReference type="PROSITE" id="PS50846">
    <property type="entry name" value="HMA_2"/>
    <property type="match status" value="3"/>
</dbReference>
<accession>A0A9P8PR80</accession>
<dbReference type="SFLD" id="SFLDG00002">
    <property type="entry name" value="C1.7:_P-type_atpase_like"/>
    <property type="match status" value="1"/>
</dbReference>
<evidence type="ECO:0000256" key="5">
    <source>
        <dbReference type="ARBA" id="ARBA00022692"/>
    </source>
</evidence>
<proteinExistence type="inferred from homology"/>
<dbReference type="Gene3D" id="3.40.50.1000">
    <property type="entry name" value="HAD superfamily/HAD-like"/>
    <property type="match status" value="1"/>
</dbReference>
<keyword evidence="4" id="KW-0813">Transport</keyword>
<dbReference type="InterPro" id="IPR027256">
    <property type="entry name" value="P-typ_ATPase_IB"/>
</dbReference>
<dbReference type="InterPro" id="IPR001757">
    <property type="entry name" value="P_typ_ATPase"/>
</dbReference>
<dbReference type="Gene3D" id="2.70.150.10">
    <property type="entry name" value="Calcium-transporting ATPase, cytoplasmic transduction domain A"/>
    <property type="match status" value="1"/>
</dbReference>
<evidence type="ECO:0000313" key="21">
    <source>
        <dbReference type="Proteomes" id="UP000788993"/>
    </source>
</evidence>
<evidence type="ECO:0000256" key="11">
    <source>
        <dbReference type="ARBA" id="ARBA00022842"/>
    </source>
</evidence>
<dbReference type="InterPro" id="IPR008250">
    <property type="entry name" value="ATPase_P-typ_transduc_dom_A_sf"/>
</dbReference>
<reference evidence="20" key="2">
    <citation type="submission" date="2021-01" db="EMBL/GenBank/DDBJ databases">
        <authorList>
            <person name="Schikora-Tamarit M.A."/>
        </authorList>
    </citation>
    <scope>NUCLEOTIDE SEQUENCE</scope>
    <source>
        <strain evidence="20">NCAIM Y.01608</strain>
    </source>
</reference>
<dbReference type="GO" id="GO:0043682">
    <property type="term" value="F:P-type divalent copper transporter activity"/>
    <property type="evidence" value="ECO:0007669"/>
    <property type="project" value="TreeGrafter"/>
</dbReference>
<dbReference type="NCBIfam" id="TIGR01525">
    <property type="entry name" value="ATPase-IB_hvy"/>
    <property type="match status" value="1"/>
</dbReference>
<keyword evidence="14" id="KW-0186">Copper</keyword>
<evidence type="ECO:0000256" key="9">
    <source>
        <dbReference type="ARBA" id="ARBA00022796"/>
    </source>
</evidence>
<evidence type="ECO:0000256" key="6">
    <source>
        <dbReference type="ARBA" id="ARBA00022723"/>
    </source>
</evidence>
<dbReference type="InterPro" id="IPR023298">
    <property type="entry name" value="ATPase_P-typ_TM_dom_sf"/>
</dbReference>
<dbReference type="PANTHER" id="PTHR43520">
    <property type="entry name" value="ATP7, ISOFORM B"/>
    <property type="match status" value="1"/>
</dbReference>
<dbReference type="SFLD" id="SFLDS00003">
    <property type="entry name" value="Haloacid_Dehalogenase"/>
    <property type="match status" value="1"/>
</dbReference>